<reference evidence="3" key="2">
    <citation type="submission" date="2012-08" db="EMBL/GenBank/DDBJ databases">
        <title>Genome sequence of Kazachstania naganishii.</title>
        <authorList>
            <person name="Gordon J.L."/>
            <person name="Armisen D."/>
            <person name="Proux-Wera E."/>
            <person name="OhEigeartaigh S.S."/>
            <person name="Byrne K.P."/>
            <person name="Wolfe K.H."/>
        </authorList>
    </citation>
    <scope>NUCLEOTIDE SEQUENCE [LARGE SCALE GENOMIC DNA]</scope>
    <source>
        <strain evidence="3">ATCC MYA-139 / BCRC 22969 / CBS 8797 / CCRC 22969 / KCTC 17520 / NBRC 10181 / NCYC 3082</strain>
    </source>
</reference>
<reference evidence="2 3" key="1">
    <citation type="journal article" date="2011" name="Proc. Natl. Acad. Sci. U.S.A.">
        <title>Evolutionary erosion of yeast sex chromosomes by mating-type switching accidents.</title>
        <authorList>
            <person name="Gordon J.L."/>
            <person name="Armisen D."/>
            <person name="Proux-Wera E."/>
            <person name="Oheigeartaigh S.S."/>
            <person name="Byrne K.P."/>
            <person name="Wolfe K.H."/>
        </authorList>
    </citation>
    <scope>NUCLEOTIDE SEQUENCE [LARGE SCALE GENOMIC DNA]</scope>
    <source>
        <strain evidence="3">ATCC MYA-139 / BCRC 22969 / CBS 8797 / CCRC 22969 / KCTC 17520 / NBRC 10181 / NCYC 3082</strain>
    </source>
</reference>
<dbReference type="STRING" id="1071383.J7RU24"/>
<dbReference type="SUPFAM" id="SSF81383">
    <property type="entry name" value="F-box domain"/>
    <property type="match status" value="1"/>
</dbReference>
<dbReference type="Pfam" id="PF00646">
    <property type="entry name" value="F-box"/>
    <property type="match status" value="1"/>
</dbReference>
<dbReference type="EMBL" id="HE978314">
    <property type="protein sequence ID" value="CCK68307.1"/>
    <property type="molecule type" value="Genomic_DNA"/>
</dbReference>
<organism evidence="2 3">
    <name type="scientific">Huiozyma naganishii (strain ATCC MYA-139 / BCRC 22969 / CBS 8797 / KCTC 17520 / NBRC 10181 / NCYC 3082 / Yp74L-3)</name>
    <name type="common">Yeast</name>
    <name type="synonym">Kazachstania naganishii</name>
    <dbReference type="NCBI Taxonomy" id="1071383"/>
    <lineage>
        <taxon>Eukaryota</taxon>
        <taxon>Fungi</taxon>
        <taxon>Dikarya</taxon>
        <taxon>Ascomycota</taxon>
        <taxon>Saccharomycotina</taxon>
        <taxon>Saccharomycetes</taxon>
        <taxon>Saccharomycetales</taxon>
        <taxon>Saccharomycetaceae</taxon>
        <taxon>Huiozyma</taxon>
    </lineage>
</organism>
<dbReference type="InterPro" id="IPR001810">
    <property type="entry name" value="F-box_dom"/>
</dbReference>
<dbReference type="KEGG" id="kng:KNAG_0A06490"/>
<protein>
    <recommendedName>
        <fullName evidence="1">F-box domain-containing protein</fullName>
    </recommendedName>
</protein>
<accession>J7RU24</accession>
<dbReference type="HOGENOM" id="CLU_477498_0_0_1"/>
<evidence type="ECO:0000259" key="1">
    <source>
        <dbReference type="Pfam" id="PF00646"/>
    </source>
</evidence>
<dbReference type="AlphaFoldDB" id="J7RU24"/>
<keyword evidence="3" id="KW-1185">Reference proteome</keyword>
<dbReference type="RefSeq" id="XP_022462553.1">
    <property type="nucleotide sequence ID" value="XM_022610852.1"/>
</dbReference>
<feature type="domain" description="F-box" evidence="1">
    <location>
        <begin position="17"/>
        <end position="58"/>
    </location>
</feature>
<name>J7RU24_HUIN7</name>
<dbReference type="InterPro" id="IPR036047">
    <property type="entry name" value="F-box-like_dom_sf"/>
</dbReference>
<dbReference type="Proteomes" id="UP000006310">
    <property type="component" value="Chromosome 1"/>
</dbReference>
<dbReference type="OrthoDB" id="550575at2759"/>
<dbReference type="GeneID" id="34523942"/>
<gene>
    <name evidence="2" type="primary">KNAG0A06490</name>
    <name evidence="2" type="ordered locus">KNAG_0A06490</name>
</gene>
<proteinExistence type="predicted"/>
<evidence type="ECO:0000313" key="2">
    <source>
        <dbReference type="EMBL" id="CCK68307.1"/>
    </source>
</evidence>
<evidence type="ECO:0000313" key="3">
    <source>
        <dbReference type="Proteomes" id="UP000006310"/>
    </source>
</evidence>
<sequence>MMPRPNDATDRTRYLTIEDLPQDLWNLIVRDLDFEDSKSLCVCSKKLYKKMCDPSIWKTQSYNHFLSYELTEDILSLHGPESFDERLQQVQKDNNWHNFFVSRVSSESILCDYLFDCSLRHTVHETYWNCLKNVPDRNISHGFLINTLKQFIEEEFNKMSRGMFSHFDSIKLAQDMAQSIRHQQLFSYIKKQLEKTTATTVRDILEDRQDNEYVDSEELLLLMSTMDPAFENLLPYRKRMYKMLNRAMDSIFERTSNKFIPFTILAAAEKLFSIFDTSPSNGHLESLMLPRVYAHEAPAHPDLLFSILQKICMDRGYLTRMGFGCLIFDWRSERYYYISSGDNITLETESSLRTRPFNNTTEVQQEPLSALAIMHRFYEQFFLHRTSSFWHERDRRLSDQENIMLRYRVSKGPIPDGNVEHFRKSFSRALLIKEFVADSSQDNQAIINSCLQDISDSTMKLFPMDLAYVKDLTGFEPPQYKLKYDEWLSRRYPLSISNFKEGSDLIGKFMLTRDDRLGCIAGVTRVMGSDDLHITLFDSMGDYIVDGLSFLKSFEWDEDVIAEFLETSIPRGTVGLIFHSIDWEKRKLGLNLRALRAIASRGGL</sequence>